<evidence type="ECO:0000313" key="2">
    <source>
        <dbReference type="EMBL" id="KAG9239865.1"/>
    </source>
</evidence>
<feature type="compositionally biased region" description="Pro residues" evidence="1">
    <location>
        <begin position="150"/>
        <end position="175"/>
    </location>
</feature>
<name>A0A9P8CAU2_9HELO</name>
<proteinExistence type="predicted"/>
<gene>
    <name evidence="2" type="ORF">BJ878DRAFT_13217</name>
</gene>
<feature type="region of interest" description="Disordered" evidence="1">
    <location>
        <begin position="149"/>
        <end position="176"/>
    </location>
</feature>
<reference evidence="2" key="1">
    <citation type="journal article" date="2021" name="IMA Fungus">
        <title>Genomic characterization of three marine fungi, including Emericellopsis atlantica sp. nov. with signatures of a generalist lifestyle and marine biomass degradation.</title>
        <authorList>
            <person name="Hagestad O.C."/>
            <person name="Hou L."/>
            <person name="Andersen J.H."/>
            <person name="Hansen E.H."/>
            <person name="Altermark B."/>
            <person name="Li C."/>
            <person name="Kuhnert E."/>
            <person name="Cox R.J."/>
            <person name="Crous P.W."/>
            <person name="Spatafora J.W."/>
            <person name="Lail K."/>
            <person name="Amirebrahimi M."/>
            <person name="Lipzen A."/>
            <person name="Pangilinan J."/>
            <person name="Andreopoulos W."/>
            <person name="Hayes R.D."/>
            <person name="Ng V."/>
            <person name="Grigoriev I.V."/>
            <person name="Jackson S.A."/>
            <person name="Sutton T.D.S."/>
            <person name="Dobson A.D.W."/>
            <person name="Rama T."/>
        </authorList>
    </citation>
    <scope>NUCLEOTIDE SEQUENCE</scope>
    <source>
        <strain evidence="2">TRa3180A</strain>
    </source>
</reference>
<feature type="region of interest" description="Disordered" evidence="1">
    <location>
        <begin position="217"/>
        <end position="237"/>
    </location>
</feature>
<evidence type="ECO:0000313" key="3">
    <source>
        <dbReference type="Proteomes" id="UP000887226"/>
    </source>
</evidence>
<sequence length="269" mass="29983">MSTPPDVAECKSALTSYREWTVRLLDAVSADKPRNWARSMVTEESSGHETIEEHIKEYEDGNNVIDAKLGLSAVQNAQVTKILEDIKLSEHDVRFEWCWAEISLYSDGGTYSQLATSADIMYLVAKRTLKPTYHPQDIYHALLRGQALPPRHPAGFPGPPGPPPGPPPGWRPLPPDLRVVHGKLKKSYSSIDSDTDFNTDSTSSIVGPLQQKVNRFKCRSPARRPVNYSSDSDSDAQDDALKFDLDLKKGDSIVQKLLDRWTVNEPAND</sequence>
<comment type="caution">
    <text evidence="2">The sequence shown here is derived from an EMBL/GenBank/DDBJ whole genome shotgun (WGS) entry which is preliminary data.</text>
</comment>
<evidence type="ECO:0000256" key="1">
    <source>
        <dbReference type="SAM" id="MobiDB-lite"/>
    </source>
</evidence>
<dbReference type="Proteomes" id="UP000887226">
    <property type="component" value="Unassembled WGS sequence"/>
</dbReference>
<keyword evidence="3" id="KW-1185">Reference proteome</keyword>
<dbReference type="EMBL" id="MU254796">
    <property type="protein sequence ID" value="KAG9239865.1"/>
    <property type="molecule type" value="Genomic_DNA"/>
</dbReference>
<dbReference type="AlphaFoldDB" id="A0A9P8CAU2"/>
<protein>
    <submittedName>
        <fullName evidence="2">Uncharacterized protein</fullName>
    </submittedName>
</protein>
<accession>A0A9P8CAU2</accession>
<organism evidence="2 3">
    <name type="scientific">Calycina marina</name>
    <dbReference type="NCBI Taxonomy" id="1763456"/>
    <lineage>
        <taxon>Eukaryota</taxon>
        <taxon>Fungi</taxon>
        <taxon>Dikarya</taxon>
        <taxon>Ascomycota</taxon>
        <taxon>Pezizomycotina</taxon>
        <taxon>Leotiomycetes</taxon>
        <taxon>Helotiales</taxon>
        <taxon>Pezizellaceae</taxon>
        <taxon>Calycina</taxon>
    </lineage>
</organism>
<dbReference type="OrthoDB" id="3565233at2759"/>